<evidence type="ECO:0000313" key="2">
    <source>
        <dbReference type="Proteomes" id="UP000464884"/>
    </source>
</evidence>
<dbReference type="RefSeq" id="WP_159140664.1">
    <property type="nucleotide sequence ID" value="NZ_CP047129.1"/>
</dbReference>
<organism evidence="1 2">
    <name type="scientific">Bifidobacterium adolescentis</name>
    <dbReference type="NCBI Taxonomy" id="1680"/>
    <lineage>
        <taxon>Bacteria</taxon>
        <taxon>Bacillati</taxon>
        <taxon>Actinomycetota</taxon>
        <taxon>Actinomycetes</taxon>
        <taxon>Bifidobacteriales</taxon>
        <taxon>Bifidobacteriaceae</taxon>
        <taxon>Bifidobacterium</taxon>
    </lineage>
</organism>
<reference evidence="1 2" key="1">
    <citation type="submission" date="2019-12" db="EMBL/GenBank/DDBJ databases">
        <title>Draft Genome Sequence of Bifidobacterium adolescentis ZJ2.</title>
        <authorList>
            <person name="Jin Z."/>
        </authorList>
    </citation>
    <scope>NUCLEOTIDE SEQUENCE [LARGE SCALE GENOMIC DNA]</scope>
    <source>
        <strain evidence="1 2">ZJ2</strain>
    </source>
</reference>
<sequence>MSECPYCKDKPDEKDARMHPYGGSCMHVRWDISPWGPGHCLPPFGDDSYGERSAEGEWLGAHYLSVCRTEHWVHFAIVSDAGGPPSAVARVCRDCAATLGAFLTDENRPKERCRNTERNIAAMLERMRRDPDADPEEYARAIYHYITDID</sequence>
<dbReference type="AlphaFoldDB" id="A0A6I6QZK9"/>
<dbReference type="EMBL" id="CP047129">
    <property type="protein sequence ID" value="QHB62768.1"/>
    <property type="molecule type" value="Genomic_DNA"/>
</dbReference>
<gene>
    <name evidence="1" type="ORF">F3K97_05445</name>
</gene>
<accession>A0A6I6QZK9</accession>
<name>A0A6I6QZK9_BIFAD</name>
<dbReference type="Proteomes" id="UP000464884">
    <property type="component" value="Chromosome"/>
</dbReference>
<evidence type="ECO:0000313" key="1">
    <source>
        <dbReference type="EMBL" id="QHB62768.1"/>
    </source>
</evidence>
<protein>
    <submittedName>
        <fullName evidence="1">Uncharacterized protein</fullName>
    </submittedName>
</protein>
<proteinExistence type="predicted"/>